<dbReference type="Proteomes" id="UP000434409">
    <property type="component" value="Unassembled WGS sequence"/>
</dbReference>
<reference evidence="3 4" key="1">
    <citation type="submission" date="2019-08" db="EMBL/GenBank/DDBJ databases">
        <title>In-depth cultivation of the pig gut microbiome towards novel bacterial diversity and tailored functional studies.</title>
        <authorList>
            <person name="Wylensek D."/>
            <person name="Hitch T.C.A."/>
            <person name="Clavel T."/>
        </authorList>
    </citation>
    <scope>NUCLEOTIDE SEQUENCE [LARGE SCALE GENOMIC DNA]</scope>
    <source>
        <strain evidence="3 4">68-1-5</strain>
    </source>
</reference>
<feature type="transmembrane region" description="Helical" evidence="1">
    <location>
        <begin position="113"/>
        <end position="133"/>
    </location>
</feature>
<evidence type="ECO:0000259" key="2">
    <source>
        <dbReference type="Pfam" id="PF02517"/>
    </source>
</evidence>
<feature type="transmembrane region" description="Helical" evidence="1">
    <location>
        <begin position="139"/>
        <end position="160"/>
    </location>
</feature>
<comment type="caution">
    <text evidence="3">The sequence shown here is derived from an EMBL/GenBank/DDBJ whole genome shotgun (WGS) entry which is preliminary data.</text>
</comment>
<name>A0A6N7UZN2_9FIRM</name>
<keyword evidence="1" id="KW-1133">Transmembrane helix</keyword>
<organism evidence="3 4">
    <name type="scientific">Suipraeoptans intestinalis</name>
    <dbReference type="NCBI Taxonomy" id="2606628"/>
    <lineage>
        <taxon>Bacteria</taxon>
        <taxon>Bacillati</taxon>
        <taxon>Bacillota</taxon>
        <taxon>Clostridia</taxon>
        <taxon>Lachnospirales</taxon>
        <taxon>Lachnospiraceae</taxon>
        <taxon>Suipraeoptans</taxon>
    </lineage>
</organism>
<dbReference type="GO" id="GO:0008237">
    <property type="term" value="F:metallopeptidase activity"/>
    <property type="evidence" value="ECO:0007669"/>
    <property type="project" value="UniProtKB-KW"/>
</dbReference>
<evidence type="ECO:0000256" key="1">
    <source>
        <dbReference type="SAM" id="Phobius"/>
    </source>
</evidence>
<feature type="transmembrane region" description="Helical" evidence="1">
    <location>
        <begin position="172"/>
        <end position="192"/>
    </location>
</feature>
<proteinExistence type="predicted"/>
<dbReference type="EMBL" id="VULY01000018">
    <property type="protein sequence ID" value="MSR93775.1"/>
    <property type="molecule type" value="Genomic_DNA"/>
</dbReference>
<keyword evidence="1" id="KW-0472">Membrane</keyword>
<gene>
    <name evidence="3" type="ORF">FYJ34_05735</name>
</gene>
<feature type="transmembrane region" description="Helical" evidence="1">
    <location>
        <begin position="45"/>
        <end position="62"/>
    </location>
</feature>
<dbReference type="AlphaFoldDB" id="A0A6N7UZN2"/>
<feature type="domain" description="CAAX prenyl protease 2/Lysostaphin resistance protein A-like" evidence="2">
    <location>
        <begin position="142"/>
        <end position="241"/>
    </location>
</feature>
<protein>
    <submittedName>
        <fullName evidence="3">CPBP family intramembrane metalloprotease</fullName>
    </submittedName>
</protein>
<dbReference type="GO" id="GO:0080120">
    <property type="term" value="P:CAAX-box protein maturation"/>
    <property type="evidence" value="ECO:0007669"/>
    <property type="project" value="UniProtKB-ARBA"/>
</dbReference>
<feature type="transmembrane region" description="Helical" evidence="1">
    <location>
        <begin position="204"/>
        <end position="221"/>
    </location>
</feature>
<keyword evidence="3" id="KW-0645">Protease</keyword>
<accession>A0A6N7UZN2</accession>
<keyword evidence="1" id="KW-0812">Transmembrane</keyword>
<feature type="transmembrane region" description="Helical" evidence="1">
    <location>
        <begin position="68"/>
        <end position="92"/>
    </location>
</feature>
<evidence type="ECO:0000313" key="4">
    <source>
        <dbReference type="Proteomes" id="UP000434409"/>
    </source>
</evidence>
<keyword evidence="3" id="KW-0482">Metalloprotease</keyword>
<keyword evidence="3" id="KW-0378">Hydrolase</keyword>
<dbReference type="Pfam" id="PF02517">
    <property type="entry name" value="Rce1-like"/>
    <property type="match status" value="1"/>
</dbReference>
<dbReference type="GO" id="GO:0004175">
    <property type="term" value="F:endopeptidase activity"/>
    <property type="evidence" value="ECO:0007669"/>
    <property type="project" value="UniProtKB-ARBA"/>
</dbReference>
<feature type="transmembrane region" description="Helical" evidence="1">
    <location>
        <begin position="228"/>
        <end position="245"/>
    </location>
</feature>
<evidence type="ECO:0000313" key="3">
    <source>
        <dbReference type="EMBL" id="MSR93775.1"/>
    </source>
</evidence>
<dbReference type="GO" id="GO:0006508">
    <property type="term" value="P:proteolysis"/>
    <property type="evidence" value="ECO:0007669"/>
    <property type="project" value="UniProtKB-KW"/>
</dbReference>
<keyword evidence="4" id="KW-1185">Reference proteome</keyword>
<dbReference type="InterPro" id="IPR003675">
    <property type="entry name" value="Rce1/LyrA-like_dom"/>
</dbReference>
<sequence length="247" mass="28524">MQFDNRKVFYPEWEGTSIMKQVKSLFQCFRPQSLQICQSLTKQECVSSVLSFVVYCAGLLWTNHFEEISMAGVLLLRPVPAFLYSVLFFLFICFRNRKKLHTLGLTTEHLKSALAFLAVVLAASLLFHVRHFLTNQTTVITFLSQAAFYLALFFFTEEFIFRGYLWPRLVKLFGFHPGTILCGTLYGLLILANPGNYHFETLTPLILFNTLFSGIVIQYLFSLLYMKFGNIYVSTILRAGVYFFILL</sequence>